<dbReference type="Pfam" id="PF02776">
    <property type="entry name" value="TPP_enzyme_N"/>
    <property type="match status" value="1"/>
</dbReference>
<evidence type="ECO:0000256" key="1">
    <source>
        <dbReference type="ARBA" id="ARBA00007812"/>
    </source>
</evidence>
<comment type="similarity">
    <text evidence="1 3">Belongs to the TPP enzyme family.</text>
</comment>
<dbReference type="InterPro" id="IPR012001">
    <property type="entry name" value="Thiamin_PyroP_enz_TPP-bd_dom"/>
</dbReference>
<dbReference type="Gene3D" id="3.40.50.1220">
    <property type="entry name" value="TPP-binding domain"/>
    <property type="match status" value="1"/>
</dbReference>
<proteinExistence type="inferred from homology"/>
<feature type="domain" description="Thiamine pyrophosphate enzyme central" evidence="4">
    <location>
        <begin position="190"/>
        <end position="323"/>
    </location>
</feature>
<dbReference type="InterPro" id="IPR011766">
    <property type="entry name" value="TPP_enzyme_TPP-bd"/>
</dbReference>
<feature type="domain" description="Thiamine pyrophosphate enzyme TPP-binding" evidence="5">
    <location>
        <begin position="383"/>
        <end position="521"/>
    </location>
</feature>
<dbReference type="GO" id="GO:0050660">
    <property type="term" value="F:flavin adenine dinucleotide binding"/>
    <property type="evidence" value="ECO:0007669"/>
    <property type="project" value="TreeGrafter"/>
</dbReference>
<dbReference type="EMBL" id="BJYX01000042">
    <property type="protein sequence ID" value="GEO32209.1"/>
    <property type="molecule type" value="Genomic_DNA"/>
</dbReference>
<dbReference type="PROSITE" id="PS00187">
    <property type="entry name" value="TPP_ENZYMES"/>
    <property type="match status" value="1"/>
</dbReference>
<dbReference type="Proteomes" id="UP000321534">
    <property type="component" value="Unassembled WGS sequence"/>
</dbReference>
<dbReference type="SUPFAM" id="SSF52518">
    <property type="entry name" value="Thiamin diphosphate-binding fold (THDP-binding)"/>
    <property type="match status" value="2"/>
</dbReference>
<gene>
    <name evidence="7" type="primary">mdlC</name>
    <name evidence="7" type="ORF">TAE01_40190</name>
</gene>
<evidence type="ECO:0000259" key="5">
    <source>
        <dbReference type="Pfam" id="PF02775"/>
    </source>
</evidence>
<dbReference type="GO" id="GO:0003984">
    <property type="term" value="F:acetolactate synthase activity"/>
    <property type="evidence" value="ECO:0007669"/>
    <property type="project" value="TreeGrafter"/>
</dbReference>
<dbReference type="PANTHER" id="PTHR18968:SF133">
    <property type="entry name" value="BENZOYLFORMATE DECARBOXYLASE"/>
    <property type="match status" value="1"/>
</dbReference>
<dbReference type="InterPro" id="IPR029035">
    <property type="entry name" value="DHS-like_NAD/FAD-binding_dom"/>
</dbReference>
<feature type="domain" description="Thiamine pyrophosphate enzyme N-terminal TPP-binding" evidence="6">
    <location>
        <begin position="3"/>
        <end position="105"/>
    </location>
</feature>
<dbReference type="SUPFAM" id="SSF52467">
    <property type="entry name" value="DHS-like NAD/FAD-binding domain"/>
    <property type="match status" value="1"/>
</dbReference>
<dbReference type="PANTHER" id="PTHR18968">
    <property type="entry name" value="THIAMINE PYROPHOSPHATE ENZYMES"/>
    <property type="match status" value="1"/>
</dbReference>
<dbReference type="CDD" id="cd07035">
    <property type="entry name" value="TPP_PYR_POX_like"/>
    <property type="match status" value="1"/>
</dbReference>
<dbReference type="InterPro" id="IPR029061">
    <property type="entry name" value="THDP-binding"/>
</dbReference>
<dbReference type="RefSeq" id="WP_147068566.1">
    <property type="nucleotide sequence ID" value="NZ_BAAARO010000005.1"/>
</dbReference>
<dbReference type="Gene3D" id="3.40.50.970">
    <property type="match status" value="2"/>
</dbReference>
<dbReference type="Pfam" id="PF00205">
    <property type="entry name" value="TPP_enzyme_M"/>
    <property type="match status" value="1"/>
</dbReference>
<dbReference type="Pfam" id="PF02775">
    <property type="entry name" value="TPP_enzyme_C"/>
    <property type="match status" value="1"/>
</dbReference>
<name>A0A512D6V3_9MICO</name>
<keyword evidence="8" id="KW-1185">Reference proteome</keyword>
<protein>
    <submittedName>
        <fullName evidence="7">Benzoylformate decarboxylase</fullName>
    </submittedName>
</protein>
<dbReference type="CDD" id="cd02002">
    <property type="entry name" value="TPP_BFDC"/>
    <property type="match status" value="1"/>
</dbReference>
<evidence type="ECO:0000259" key="4">
    <source>
        <dbReference type="Pfam" id="PF00205"/>
    </source>
</evidence>
<evidence type="ECO:0000256" key="2">
    <source>
        <dbReference type="ARBA" id="ARBA00023052"/>
    </source>
</evidence>
<reference evidence="7 8" key="1">
    <citation type="submission" date="2019-07" db="EMBL/GenBank/DDBJ databases">
        <title>Whole genome shotgun sequence of Terrabacter aerolatus NBRC 106305.</title>
        <authorList>
            <person name="Hosoyama A."/>
            <person name="Uohara A."/>
            <person name="Ohji S."/>
            <person name="Ichikawa N."/>
        </authorList>
    </citation>
    <scope>NUCLEOTIDE SEQUENCE [LARGE SCALE GENOMIC DNA]</scope>
    <source>
        <strain evidence="7 8">NBRC 106305</strain>
    </source>
</reference>
<organism evidence="7 8">
    <name type="scientific">Terrabacter aerolatus</name>
    <dbReference type="NCBI Taxonomy" id="422442"/>
    <lineage>
        <taxon>Bacteria</taxon>
        <taxon>Bacillati</taxon>
        <taxon>Actinomycetota</taxon>
        <taxon>Actinomycetes</taxon>
        <taxon>Micrococcales</taxon>
        <taxon>Intrasporangiaceae</taxon>
        <taxon>Terrabacter</taxon>
    </lineage>
</organism>
<accession>A0A512D6V3</accession>
<dbReference type="GO" id="GO:0030976">
    <property type="term" value="F:thiamine pyrophosphate binding"/>
    <property type="evidence" value="ECO:0007669"/>
    <property type="project" value="InterPro"/>
</dbReference>
<evidence type="ECO:0000259" key="6">
    <source>
        <dbReference type="Pfam" id="PF02776"/>
    </source>
</evidence>
<dbReference type="OrthoDB" id="3203527at2"/>
<comment type="caution">
    <text evidence="7">The sequence shown here is derived from an EMBL/GenBank/DDBJ whole genome shotgun (WGS) entry which is preliminary data.</text>
</comment>
<evidence type="ECO:0000313" key="8">
    <source>
        <dbReference type="Proteomes" id="UP000321534"/>
    </source>
</evidence>
<sequence length="527" mass="55272">MTTVRDAAFEVLRQFGMTRLFANPGSTEVALLADLPDDFQFVLGLHEGSVVGMASGHALATGSPALVLLHTTAGFGNAVGAIATARTNKAPLVILVGQQDRRHLASDPFLAGHLEGLAGSYPVSLRQPARPADVPAAIARAVHEAALQRGPAIVVVPMSDWSEPADETIALPAPTRLCVASGMGEQLAAELTAFVDTALRPAVVVGPGADSAEAWSGLTALAERLDCPVWQEAHGSQSGFPQDSPRFRGHLPPTRGALRETLAAHDLVLVVGGPAFRQGTWEPGPFVDADTTVVVITSDPEEATYSAADLAVLGDVAGVVADLAGRVAPRAATAPPAPRRPVPMPEGDTLRAEHVYAALAERLPEDATVFEESPSTRRLMLDLIPTRRPFGFVTVAQGGLGFALPASIGVRMARPDRPVVALLGDGASLYNVQGLWSAQHYRVGTLFVVLSNGGYAVMDRLAAAHGGKPPWPHFDEVSVSTIASGFGCATSRVATREQLVEELDRVLPTLRDRTEPLLLEVAVEATA</sequence>
<dbReference type="AlphaFoldDB" id="A0A512D6V3"/>
<evidence type="ECO:0000256" key="3">
    <source>
        <dbReference type="RuleBase" id="RU362132"/>
    </source>
</evidence>
<dbReference type="GO" id="GO:0000287">
    <property type="term" value="F:magnesium ion binding"/>
    <property type="evidence" value="ECO:0007669"/>
    <property type="project" value="InterPro"/>
</dbReference>
<dbReference type="InterPro" id="IPR000399">
    <property type="entry name" value="TPP-bd_CS"/>
</dbReference>
<evidence type="ECO:0000313" key="7">
    <source>
        <dbReference type="EMBL" id="GEO32209.1"/>
    </source>
</evidence>
<dbReference type="InterPro" id="IPR045229">
    <property type="entry name" value="TPP_enz"/>
</dbReference>
<keyword evidence="2 3" id="KW-0786">Thiamine pyrophosphate</keyword>
<dbReference type="InterPro" id="IPR012000">
    <property type="entry name" value="Thiamin_PyroP_enz_cen_dom"/>
</dbReference>